<dbReference type="EMBL" id="AK373166">
    <property type="protein sequence ID" value="BAK04363.1"/>
    <property type="molecule type" value="mRNA"/>
</dbReference>
<proteinExistence type="evidence at transcript level"/>
<accession>F2EAJ1</accession>
<name>F2EAJ1_HORVV</name>
<evidence type="ECO:0000313" key="1">
    <source>
        <dbReference type="EMBL" id="BAK04363.1"/>
    </source>
</evidence>
<reference evidence="1" key="1">
    <citation type="journal article" date="2011" name="Plant Physiol.">
        <title>Comprehensive sequence analysis of 24,783 barley full-length cDNAs derived from 12 clone libraries.</title>
        <authorList>
            <person name="Matsumoto T."/>
            <person name="Tanaka T."/>
            <person name="Sakai H."/>
            <person name="Amano N."/>
            <person name="Kanamori H."/>
            <person name="Kurita K."/>
            <person name="Kikuta A."/>
            <person name="Kamiya K."/>
            <person name="Yamamoto M."/>
            <person name="Ikawa H."/>
            <person name="Fujii N."/>
            <person name="Hori K."/>
            <person name="Itoh T."/>
            <person name="Sato K."/>
        </authorList>
    </citation>
    <scope>NUCLEOTIDE SEQUENCE</scope>
    <source>
        <tissue evidence="1">Flower</tissue>
    </source>
</reference>
<sequence>MSCCVAAPTTMVELSALQHRWVDERRITSPTHRLAATSPCMFRRKSAPSVAPRGCSITTVARGTPTCETWAAGVEAWASMLGRTELGEQIHGEMCGDEKGSIWME</sequence>
<dbReference type="AlphaFoldDB" id="F2EAJ1"/>
<organism evidence="1">
    <name type="scientific">Hordeum vulgare subsp. vulgare</name>
    <name type="common">Domesticated barley</name>
    <dbReference type="NCBI Taxonomy" id="112509"/>
    <lineage>
        <taxon>Eukaryota</taxon>
        <taxon>Viridiplantae</taxon>
        <taxon>Streptophyta</taxon>
        <taxon>Embryophyta</taxon>
        <taxon>Tracheophyta</taxon>
        <taxon>Spermatophyta</taxon>
        <taxon>Magnoliopsida</taxon>
        <taxon>Liliopsida</taxon>
        <taxon>Poales</taxon>
        <taxon>Poaceae</taxon>
        <taxon>BOP clade</taxon>
        <taxon>Pooideae</taxon>
        <taxon>Triticodae</taxon>
        <taxon>Triticeae</taxon>
        <taxon>Hordeinae</taxon>
        <taxon>Hordeum</taxon>
    </lineage>
</organism>
<protein>
    <submittedName>
        <fullName evidence="1">Predicted protein</fullName>
    </submittedName>
</protein>